<gene>
    <name evidence="1" type="ORF">ACFOX0_07345</name>
</gene>
<protein>
    <submittedName>
        <fullName evidence="1">Uncharacterized protein</fullName>
    </submittedName>
</protein>
<proteinExistence type="predicted"/>
<dbReference type="EMBL" id="JBHSBN010000003">
    <property type="protein sequence ID" value="MFC4105747.1"/>
    <property type="molecule type" value="Genomic_DNA"/>
</dbReference>
<dbReference type="Proteomes" id="UP001595868">
    <property type="component" value="Unassembled WGS sequence"/>
</dbReference>
<sequence>MQTRREISDLIRATARRDWGSVDQLLAELDRTGWAGGSQMISAAFAIAVSRRFHPGQDVRDIARFVADTRARYRDGTKLSALDMEAMIRAVLGEADLVDDIAPESAFSAQLVILGTLLHDEDFSEPQLEEFIRDVEETAAEYM</sequence>
<keyword evidence="2" id="KW-1185">Reference proteome</keyword>
<name>A0ABV8KI28_9ACTN</name>
<organism evidence="1 2">
    <name type="scientific">Micromonospora zhanjiangensis</name>
    <dbReference type="NCBI Taxonomy" id="1522057"/>
    <lineage>
        <taxon>Bacteria</taxon>
        <taxon>Bacillati</taxon>
        <taxon>Actinomycetota</taxon>
        <taxon>Actinomycetes</taxon>
        <taxon>Micromonosporales</taxon>
        <taxon>Micromonosporaceae</taxon>
        <taxon>Micromonospora</taxon>
    </lineage>
</organism>
<reference evidence="2" key="1">
    <citation type="journal article" date="2019" name="Int. J. Syst. Evol. Microbiol.">
        <title>The Global Catalogue of Microorganisms (GCM) 10K type strain sequencing project: providing services to taxonomists for standard genome sequencing and annotation.</title>
        <authorList>
            <consortium name="The Broad Institute Genomics Platform"/>
            <consortium name="The Broad Institute Genome Sequencing Center for Infectious Disease"/>
            <person name="Wu L."/>
            <person name="Ma J."/>
        </authorList>
    </citation>
    <scope>NUCLEOTIDE SEQUENCE [LARGE SCALE GENOMIC DNA]</scope>
    <source>
        <strain evidence="2">2902at01</strain>
    </source>
</reference>
<accession>A0ABV8KI28</accession>
<evidence type="ECO:0000313" key="2">
    <source>
        <dbReference type="Proteomes" id="UP001595868"/>
    </source>
</evidence>
<dbReference type="RefSeq" id="WP_377542957.1">
    <property type="nucleotide sequence ID" value="NZ_JBHSBN010000003.1"/>
</dbReference>
<comment type="caution">
    <text evidence="1">The sequence shown here is derived from an EMBL/GenBank/DDBJ whole genome shotgun (WGS) entry which is preliminary data.</text>
</comment>
<evidence type="ECO:0000313" key="1">
    <source>
        <dbReference type="EMBL" id="MFC4105747.1"/>
    </source>
</evidence>